<proteinExistence type="predicted"/>
<comment type="caution">
    <text evidence="1">The sequence shown here is derived from an EMBL/GenBank/DDBJ whole genome shotgun (WGS) entry which is preliminary data.</text>
</comment>
<evidence type="ECO:0000313" key="2">
    <source>
        <dbReference type="Proteomes" id="UP000078390"/>
    </source>
</evidence>
<dbReference type="AlphaFoldDB" id="A0A179D571"/>
<organism evidence="1 2">
    <name type="scientific">Thermosulfurimonas dismutans</name>
    <dbReference type="NCBI Taxonomy" id="999894"/>
    <lineage>
        <taxon>Bacteria</taxon>
        <taxon>Pseudomonadati</taxon>
        <taxon>Thermodesulfobacteriota</taxon>
        <taxon>Thermodesulfobacteria</taxon>
        <taxon>Thermodesulfobacteriales</taxon>
        <taxon>Thermodesulfobacteriaceae</taxon>
        <taxon>Thermosulfurimonas</taxon>
    </lineage>
</organism>
<dbReference type="STRING" id="999894.TDIS_0455"/>
<accession>A0A179D571</accession>
<sequence length="43" mass="5142">MFIGIKELNKTILPRRLSPGAKWNFSAKVWFYLKPEGMTIRRF</sequence>
<reference evidence="1 2" key="1">
    <citation type="submission" date="2016-04" db="EMBL/GenBank/DDBJ databases">
        <title>Genome analysis of Thermosulfurimonas dismutans, the first thermophilic sulfur-disproportionating bacterium of the phylum Thermodesulfobacteria.</title>
        <authorList>
            <person name="Mardanov A.V."/>
            <person name="Beletsky A.V."/>
            <person name="Kadnikov V.V."/>
            <person name="Slobodkin A.I."/>
            <person name="Ravin N.V."/>
        </authorList>
    </citation>
    <scope>NUCLEOTIDE SEQUENCE [LARGE SCALE GENOMIC DNA]</scope>
    <source>
        <strain evidence="1 2">S95</strain>
    </source>
</reference>
<name>A0A179D571_9BACT</name>
<protein>
    <submittedName>
        <fullName evidence="1">Uncharacterized protein</fullName>
    </submittedName>
</protein>
<evidence type="ECO:0000313" key="1">
    <source>
        <dbReference type="EMBL" id="OAQ21235.1"/>
    </source>
</evidence>
<gene>
    <name evidence="1" type="ORF">TDIS_0455</name>
</gene>
<dbReference type="EMBL" id="LWLG01000002">
    <property type="protein sequence ID" value="OAQ21235.1"/>
    <property type="molecule type" value="Genomic_DNA"/>
</dbReference>
<keyword evidence="2" id="KW-1185">Reference proteome</keyword>
<dbReference type="Proteomes" id="UP000078390">
    <property type="component" value="Unassembled WGS sequence"/>
</dbReference>